<keyword evidence="3" id="KW-1185">Reference proteome</keyword>
<keyword evidence="1" id="KW-0812">Transmembrane</keyword>
<organism evidence="2 3">
    <name type="scientific">Saguinus oedipus</name>
    <name type="common">Cotton-top tamarin</name>
    <name type="synonym">Oedipomidas oedipus</name>
    <dbReference type="NCBI Taxonomy" id="9490"/>
    <lineage>
        <taxon>Eukaryota</taxon>
        <taxon>Metazoa</taxon>
        <taxon>Chordata</taxon>
        <taxon>Craniata</taxon>
        <taxon>Vertebrata</taxon>
        <taxon>Euteleostomi</taxon>
        <taxon>Mammalia</taxon>
        <taxon>Eutheria</taxon>
        <taxon>Euarchontoglires</taxon>
        <taxon>Primates</taxon>
        <taxon>Haplorrhini</taxon>
        <taxon>Platyrrhini</taxon>
        <taxon>Cebidae</taxon>
        <taxon>Callitrichinae</taxon>
        <taxon>Saguinus</taxon>
    </lineage>
</organism>
<feature type="transmembrane region" description="Helical" evidence="1">
    <location>
        <begin position="6"/>
        <end position="34"/>
    </location>
</feature>
<accession>A0ABQ9TEA8</accession>
<protein>
    <submittedName>
        <fullName evidence="2">Uncharacterized protein</fullName>
    </submittedName>
</protein>
<evidence type="ECO:0000313" key="2">
    <source>
        <dbReference type="EMBL" id="KAK2083072.1"/>
    </source>
</evidence>
<sequence>MVIGIAVTGIIVVTTVNIVFLFAIILIVSAVIIIRSLASLASSDPTAIFPLLSYPVSMQKLGLSKDCTPMHNMLL</sequence>
<evidence type="ECO:0000256" key="1">
    <source>
        <dbReference type="SAM" id="Phobius"/>
    </source>
</evidence>
<keyword evidence="1" id="KW-1133">Transmembrane helix</keyword>
<dbReference type="Proteomes" id="UP001266305">
    <property type="component" value="Unassembled WGS sequence"/>
</dbReference>
<evidence type="ECO:0000313" key="3">
    <source>
        <dbReference type="Proteomes" id="UP001266305"/>
    </source>
</evidence>
<keyword evidence="1" id="KW-0472">Membrane</keyword>
<proteinExistence type="predicted"/>
<gene>
    <name evidence="2" type="ORF">P7K49_038308</name>
</gene>
<comment type="caution">
    <text evidence="2">The sequence shown here is derived from an EMBL/GenBank/DDBJ whole genome shotgun (WGS) entry which is preliminary data.</text>
</comment>
<reference evidence="2 3" key="1">
    <citation type="submission" date="2023-05" db="EMBL/GenBank/DDBJ databases">
        <title>B98-5 Cell Line De Novo Hybrid Assembly: An Optical Mapping Approach.</title>
        <authorList>
            <person name="Kananen K."/>
            <person name="Auerbach J.A."/>
            <person name="Kautto E."/>
            <person name="Blachly J.S."/>
        </authorList>
    </citation>
    <scope>NUCLEOTIDE SEQUENCE [LARGE SCALE GENOMIC DNA]</scope>
    <source>
        <strain evidence="2">B95-8</strain>
        <tissue evidence="2">Cell line</tissue>
    </source>
</reference>
<dbReference type="EMBL" id="JASSZA010000023">
    <property type="protein sequence ID" value="KAK2083072.1"/>
    <property type="molecule type" value="Genomic_DNA"/>
</dbReference>
<name>A0ABQ9TEA8_SAGOE</name>